<dbReference type="EMBL" id="JAUCMX010000023">
    <property type="protein sequence ID" value="KAK3512324.1"/>
    <property type="molecule type" value="Genomic_DNA"/>
</dbReference>
<evidence type="ECO:0000256" key="1">
    <source>
        <dbReference type="SAM" id="MobiDB-lite"/>
    </source>
</evidence>
<proteinExistence type="predicted"/>
<accession>A0AAE0UM31</accession>
<feature type="region of interest" description="Disordered" evidence="1">
    <location>
        <begin position="1"/>
        <end position="39"/>
    </location>
</feature>
<evidence type="ECO:0000313" key="4">
    <source>
        <dbReference type="Proteomes" id="UP001274896"/>
    </source>
</evidence>
<dbReference type="InterPro" id="IPR032549">
    <property type="entry name" value="DUF4939"/>
</dbReference>
<feature type="domain" description="DUF4939" evidence="2">
    <location>
        <begin position="36"/>
        <end position="115"/>
    </location>
</feature>
<organism evidence="3 4">
    <name type="scientific">Hemibagrus guttatus</name>
    <dbReference type="NCBI Taxonomy" id="175788"/>
    <lineage>
        <taxon>Eukaryota</taxon>
        <taxon>Metazoa</taxon>
        <taxon>Chordata</taxon>
        <taxon>Craniata</taxon>
        <taxon>Vertebrata</taxon>
        <taxon>Euteleostomi</taxon>
        <taxon>Actinopterygii</taxon>
        <taxon>Neopterygii</taxon>
        <taxon>Teleostei</taxon>
        <taxon>Ostariophysi</taxon>
        <taxon>Siluriformes</taxon>
        <taxon>Bagridae</taxon>
        <taxon>Hemibagrus</taxon>
    </lineage>
</organism>
<dbReference type="AlphaFoldDB" id="A0AAE0UM31"/>
<gene>
    <name evidence="3" type="ORF">QTP70_004617</name>
</gene>
<dbReference type="Pfam" id="PF16297">
    <property type="entry name" value="DUF4939"/>
    <property type="match status" value="1"/>
</dbReference>
<keyword evidence="4" id="KW-1185">Reference proteome</keyword>
<reference evidence="3" key="1">
    <citation type="submission" date="2023-06" db="EMBL/GenBank/DDBJ databases">
        <title>Male Hemibagrus guttatus genome.</title>
        <authorList>
            <person name="Bian C."/>
        </authorList>
    </citation>
    <scope>NUCLEOTIDE SEQUENCE</scope>
    <source>
        <strain evidence="3">Male_cb2023</strain>
        <tissue evidence="3">Muscle</tissue>
    </source>
</reference>
<evidence type="ECO:0000313" key="3">
    <source>
        <dbReference type="EMBL" id="KAK3512324.1"/>
    </source>
</evidence>
<protein>
    <recommendedName>
        <fullName evidence="2">DUF4939 domain-containing protein</fullName>
    </recommendedName>
</protein>
<evidence type="ECO:0000259" key="2">
    <source>
        <dbReference type="Pfam" id="PF16297"/>
    </source>
</evidence>
<comment type="caution">
    <text evidence="3">The sequence shown here is derived from an EMBL/GenBank/DDBJ whole genome shotgun (WGS) entry which is preliminary data.</text>
</comment>
<name>A0AAE0UM31_9TELE</name>
<dbReference type="Proteomes" id="UP001274896">
    <property type="component" value="Unassembled WGS sequence"/>
</dbReference>
<sequence>MGRDLTRTQAPAPGPDHRYPIATPMPSPAPPREPHLSHPEHFTREPGLCRPFLMQCAVVFELQPSSFLSECSKVAYVISLLSGKARLWATTEWKRQSTICASYEAFTRELCKVFDTIVPQQDAMRMLFEMSQGSRSEAGLAIEGGVSGEPTSPSVLQTSTEDLLLVL</sequence>